<dbReference type="OrthoDB" id="9810303at2"/>
<accession>M5RWD9</accession>
<dbReference type="STRING" id="1263868.RESH_05808"/>
<feature type="transmembrane region" description="Helical" evidence="1">
    <location>
        <begin position="254"/>
        <end position="277"/>
    </location>
</feature>
<reference evidence="4 5" key="1">
    <citation type="journal article" date="2013" name="Mar. Genomics">
        <title>Expression of sulfatases in Rhodopirellula baltica and the diversity of sulfatases in the genus Rhodopirellula.</title>
        <authorList>
            <person name="Wegner C.E."/>
            <person name="Richter-Heitmann T."/>
            <person name="Klindworth A."/>
            <person name="Klockow C."/>
            <person name="Richter M."/>
            <person name="Achstetter T."/>
            <person name="Glockner F.O."/>
            <person name="Harder J."/>
        </authorList>
    </citation>
    <scope>NUCLEOTIDE SEQUENCE [LARGE SCALE GENOMIC DNA]</scope>
    <source>
        <strain evidence="4 5">SH398</strain>
    </source>
</reference>
<keyword evidence="1" id="KW-0472">Membrane</keyword>
<dbReference type="InterPro" id="IPR050256">
    <property type="entry name" value="Glycosyltransferase_2"/>
</dbReference>
<dbReference type="Pfam" id="PF26629">
    <property type="entry name" value="GT2_TM_C"/>
    <property type="match status" value="1"/>
</dbReference>
<dbReference type="PATRIC" id="fig|1263868.3.peg.6291"/>
<name>M5RWD9_9BACT</name>
<evidence type="ECO:0000313" key="4">
    <source>
        <dbReference type="EMBL" id="EMI23615.1"/>
    </source>
</evidence>
<keyword evidence="4" id="KW-0808">Transferase</keyword>
<proteinExistence type="predicted"/>
<keyword evidence="1" id="KW-0812">Transmembrane</keyword>
<dbReference type="InterPro" id="IPR001173">
    <property type="entry name" value="Glyco_trans_2-like"/>
</dbReference>
<dbReference type="Gene3D" id="3.90.550.10">
    <property type="entry name" value="Spore Coat Polysaccharide Biosynthesis Protein SpsA, Chain A"/>
    <property type="match status" value="1"/>
</dbReference>
<dbReference type="EMBL" id="ANOF01000187">
    <property type="protein sequence ID" value="EMI23615.1"/>
    <property type="molecule type" value="Genomic_DNA"/>
</dbReference>
<protein>
    <submittedName>
        <fullName evidence="4">Dolichol-p-glucose synthetase, (Glycosyltransferase)</fullName>
    </submittedName>
</protein>
<feature type="transmembrane region" description="Helical" evidence="1">
    <location>
        <begin position="336"/>
        <end position="361"/>
    </location>
</feature>
<keyword evidence="1" id="KW-1133">Transmembrane helix</keyword>
<dbReference type="PANTHER" id="PTHR48090:SF7">
    <property type="entry name" value="RFBJ PROTEIN"/>
    <property type="match status" value="1"/>
</dbReference>
<dbReference type="SUPFAM" id="SSF53448">
    <property type="entry name" value="Nucleotide-diphospho-sugar transferases"/>
    <property type="match status" value="1"/>
</dbReference>
<dbReference type="CDD" id="cd04179">
    <property type="entry name" value="DPM_DPG-synthase_like"/>
    <property type="match status" value="1"/>
</dbReference>
<feature type="domain" description="Glycosyltransferase 2-like" evidence="2">
    <location>
        <begin position="29"/>
        <end position="190"/>
    </location>
</feature>
<gene>
    <name evidence="4" type="ORF">RESH_05808</name>
</gene>
<dbReference type="GO" id="GO:0016740">
    <property type="term" value="F:transferase activity"/>
    <property type="evidence" value="ECO:0007669"/>
    <property type="project" value="UniProtKB-KW"/>
</dbReference>
<evidence type="ECO:0000259" key="2">
    <source>
        <dbReference type="Pfam" id="PF00535"/>
    </source>
</evidence>
<feature type="transmembrane region" description="Helical" evidence="1">
    <location>
        <begin position="292"/>
        <end position="315"/>
    </location>
</feature>
<evidence type="ECO:0000313" key="5">
    <source>
        <dbReference type="Proteomes" id="UP000011996"/>
    </source>
</evidence>
<dbReference type="PANTHER" id="PTHR48090">
    <property type="entry name" value="UNDECAPRENYL-PHOSPHATE 4-DEOXY-4-FORMAMIDO-L-ARABINOSE TRANSFERASE-RELATED"/>
    <property type="match status" value="1"/>
</dbReference>
<dbReference type="Proteomes" id="UP000011996">
    <property type="component" value="Unassembled WGS sequence"/>
</dbReference>
<evidence type="ECO:0000259" key="3">
    <source>
        <dbReference type="Pfam" id="PF26629"/>
    </source>
</evidence>
<organism evidence="4 5">
    <name type="scientific">Rhodopirellula europaea SH398</name>
    <dbReference type="NCBI Taxonomy" id="1263868"/>
    <lineage>
        <taxon>Bacteria</taxon>
        <taxon>Pseudomonadati</taxon>
        <taxon>Planctomycetota</taxon>
        <taxon>Planctomycetia</taxon>
        <taxon>Pirellulales</taxon>
        <taxon>Pirellulaceae</taxon>
        <taxon>Rhodopirellula</taxon>
    </lineage>
</organism>
<dbReference type="AlphaFoldDB" id="M5RWD9"/>
<dbReference type="Pfam" id="PF00535">
    <property type="entry name" value="Glycos_transf_2"/>
    <property type="match status" value="1"/>
</dbReference>
<sequence>MKSEVIFNAGNVLADCSGSAICTSRLDVTVVMPCLNEARTLGGCIREATQAMNDAGIVGEIVVADNGSTDGSQVIASGLGARVVTVASRGYGSALRGGIQASRGEFVIMGDCDGSYDFNHIPRILSKLREGNDLVLGNRFLGGVQKDAMPWLHRYLGNPVLTAIGRILFRCPVADFHCGLRGLKRSSFDRMQLRTTGMEFASEMVVKTRLAGMRMAEVPTVLRPDGRDRPPHLRSWRDGWRHLRFMLLLSPRWLFVWPGCLLAVVGSTMVLLVAAVGGELVPGIHLSVNTSLAFALLTMFGSQLVMTGVFARVAATRLGILPGSDLLRRLSRRFSLESGVVVGMALMVLGVSGFAAAAMLWGKAGFGDLDSRWSVQVVIPAVLFVNLGMQLLFGSFLLALLGMASNVSKDGCS</sequence>
<feature type="transmembrane region" description="Helical" evidence="1">
    <location>
        <begin position="373"/>
        <end position="401"/>
    </location>
</feature>
<comment type="caution">
    <text evidence="4">The sequence shown here is derived from an EMBL/GenBank/DDBJ whole genome shotgun (WGS) entry which is preliminary data.</text>
</comment>
<evidence type="ECO:0000256" key="1">
    <source>
        <dbReference type="SAM" id="Phobius"/>
    </source>
</evidence>
<dbReference type="InterPro" id="IPR058718">
    <property type="entry name" value="Agl6_TM_C"/>
</dbReference>
<feature type="domain" description="Low-salt glycan biosynthesis hexosyltransferase Agl6 C-terminal transmembrane region" evidence="3">
    <location>
        <begin position="309"/>
        <end position="402"/>
    </location>
</feature>
<dbReference type="RefSeq" id="WP_008672051.1">
    <property type="nucleotide sequence ID" value="NZ_ANOF01000187.1"/>
</dbReference>
<dbReference type="InterPro" id="IPR029044">
    <property type="entry name" value="Nucleotide-diphossugar_trans"/>
</dbReference>